<organism evidence="2 3">
    <name type="scientific">Oedothorax gibbosus</name>
    <dbReference type="NCBI Taxonomy" id="931172"/>
    <lineage>
        <taxon>Eukaryota</taxon>
        <taxon>Metazoa</taxon>
        <taxon>Ecdysozoa</taxon>
        <taxon>Arthropoda</taxon>
        <taxon>Chelicerata</taxon>
        <taxon>Arachnida</taxon>
        <taxon>Araneae</taxon>
        <taxon>Araneomorphae</taxon>
        <taxon>Entelegynae</taxon>
        <taxon>Araneoidea</taxon>
        <taxon>Linyphiidae</taxon>
        <taxon>Erigoninae</taxon>
        <taxon>Oedothorax</taxon>
    </lineage>
</organism>
<dbReference type="EMBL" id="JAFNEN010001103">
    <property type="protein sequence ID" value="KAG8174965.1"/>
    <property type="molecule type" value="Genomic_DNA"/>
</dbReference>
<proteinExistence type="predicted"/>
<gene>
    <name evidence="2" type="ORF">JTE90_002487</name>
</gene>
<name>A0AAV6TU24_9ARAC</name>
<evidence type="ECO:0000256" key="1">
    <source>
        <dbReference type="SAM" id="MobiDB-lite"/>
    </source>
</evidence>
<dbReference type="AlphaFoldDB" id="A0AAV6TU24"/>
<keyword evidence="3" id="KW-1185">Reference proteome</keyword>
<reference evidence="2 3" key="1">
    <citation type="journal article" date="2022" name="Nat. Ecol. Evol.">
        <title>A masculinizing supergene underlies an exaggerated male reproductive morph in a spider.</title>
        <authorList>
            <person name="Hendrickx F."/>
            <person name="De Corte Z."/>
            <person name="Sonet G."/>
            <person name="Van Belleghem S.M."/>
            <person name="Kostlbacher S."/>
            <person name="Vangestel C."/>
        </authorList>
    </citation>
    <scope>NUCLEOTIDE SEQUENCE [LARGE SCALE GENOMIC DNA]</scope>
    <source>
        <strain evidence="2">W744_W776</strain>
    </source>
</reference>
<dbReference type="Proteomes" id="UP000827092">
    <property type="component" value="Unassembled WGS sequence"/>
</dbReference>
<protein>
    <submittedName>
        <fullName evidence="2">Uncharacterized protein</fullName>
    </submittedName>
</protein>
<comment type="caution">
    <text evidence="2">The sequence shown here is derived from an EMBL/GenBank/DDBJ whole genome shotgun (WGS) entry which is preliminary data.</text>
</comment>
<evidence type="ECO:0000313" key="2">
    <source>
        <dbReference type="EMBL" id="KAG8174965.1"/>
    </source>
</evidence>
<feature type="region of interest" description="Disordered" evidence="1">
    <location>
        <begin position="193"/>
        <end position="212"/>
    </location>
</feature>
<accession>A0AAV6TU24</accession>
<sequence length="236" mass="26875">MGPKNAEWEDYWDPFHKMILAGSDEYIWKRPYPEFVLVLSERGGDWSDVIAPRDKTEIRGILTWLRTSVASFTGFLFLFSVHDGDHIHVLHDCAFSNGTCRCRWRQQSRVAAAIRRRLGRKSIFVRNVGQASWIDLLTYYIFQQGIQRPALFLGGAESPFPLQAADVRYDGSGFSSQLVEAQVSRDGCGLRGELAPSEDATQDRESLLEKPPKEEQIWKSLRKDHVIPETLLSGSM</sequence>
<evidence type="ECO:0000313" key="3">
    <source>
        <dbReference type="Proteomes" id="UP000827092"/>
    </source>
</evidence>
<feature type="compositionally biased region" description="Basic and acidic residues" evidence="1">
    <location>
        <begin position="201"/>
        <end position="212"/>
    </location>
</feature>